<feature type="region of interest" description="Disordered" evidence="1">
    <location>
        <begin position="638"/>
        <end position="775"/>
    </location>
</feature>
<accession>A0A640KU41</accession>
<dbReference type="Proteomes" id="UP000419144">
    <property type="component" value="Unassembled WGS sequence"/>
</dbReference>
<feature type="region of interest" description="Disordered" evidence="1">
    <location>
        <begin position="1157"/>
        <end position="1212"/>
    </location>
</feature>
<feature type="region of interest" description="Disordered" evidence="1">
    <location>
        <begin position="875"/>
        <end position="896"/>
    </location>
</feature>
<gene>
    <name evidence="2" type="ORF">LtaPh_3620900</name>
</gene>
<evidence type="ECO:0000313" key="3">
    <source>
        <dbReference type="Proteomes" id="UP000419144"/>
    </source>
</evidence>
<feature type="compositionally biased region" description="Polar residues" evidence="1">
    <location>
        <begin position="1158"/>
        <end position="1168"/>
    </location>
</feature>
<feature type="region of interest" description="Disordered" evidence="1">
    <location>
        <begin position="261"/>
        <end position="280"/>
    </location>
</feature>
<feature type="region of interest" description="Disordered" evidence="1">
    <location>
        <begin position="469"/>
        <end position="499"/>
    </location>
</feature>
<sequence>MGGGLGVYHPSPALHLRGVGGVHARRSSWLLGFWAALLSLLSLLPRHVFFRLEVSVLPLLCLPWDAHIIAPTNGAHISTRKRRVLSRKMRITAATGTPPVHAQGGKIRKGNPQTIRTVAAAGSGWRPQSHLVFTSSATSATTTANGKLGMPTAEGVTSTNGNIVTSSPLEIKAVGNGGRNSFGVSSVHPIPTAPSSGSAQVPPLSLSRSAALENHTVAGGTLEAARRSGTEGFPCLGEKGVFGCTMLATENGRRAAEVDTTDDLGINNPTTSTTADAPLWAAGGSPSDAFRDSDTGGDVSAVAVEGAMSNSPFVSSSSSASSDRGCVQRARASPISQRSSVMHKCDSGTLAKQPQLLLPLEQDNRGFLNPGYSCDSPGWSSEDSGDSSKRVCSESSASETGRQSTPLMTPLRRAVPLDESGDDCSDAPPSVSTTHLCGDTHQNTLTLFPLTAAEEQSARQAYDAYRAHQRKTDYHRSRTSAINHRSKRSAFVSPPTLSPSTSVGKRELLRLLRGLHHRAQATMACTTNAIAPTSTLPQRKVVSPTMMASTANVLHRFPTTKYLINAAEACFGTRRVQTLMAAAVSESDALAPMVVQHDGGAPAVYTASQSRLPSSSPELAMEEALSFFRYLKSELSSGMSKQQERRQAELPAQPEAAAVDKGRSRPAKAASSQSLHDLHRSQKAHSISFLNSQAASPVPRLPSAQAGRRSGRPPPTPIARMEEKRTRPASCPPSSPSPSRPGIPGVQPLVGHRKPTGRHKGPRRKTALPPPSPCPFRNNSCTPEVAYKDDFIHTYVQRKAFAEIAECQGCQDSTTVSLEKLMKVLARFELALNTSVIERLCSVQGHCTRESQDISIDFGTFAKIIDSGLRCQRGSGGSGASSAPASASPDNDDPQFESVLLLRPGASARASPVVPPIPGLAAADDASLSTGNDSLPYAKVNSSAISVHDSEGSNPSLLVSAQVSATANRRLSSLSSRSTSTTSSLLSGSSMHRPFVDTVDAYPLVAHDSAIAALCRSIRHRLRGELRRTASRGPNALLRLRNDHGIVNEDDDGADQKEKNDPQHSPPRQTAPAYSRSWKSLPLASSAPSPTPRENVGVAGLSSERGSPPARRDSEEFLVSPHLSKWLRDTKRSTRFSRQRLREQVSPSRLVAHALPSYSHSYTLTQTPRDPPAQPNGSDEDAITSQCPPTPQGRRGRKHRPTAPPSSRPATARRPFLFTGAARRCRQRKGPIQLFMSLSPYSNSGYVNPRHTINCWSRSATLSRLNRPRRSPSLYSCDSQSQLNSLRFSESDMPASFLSQSLPVRPTSMRPKRNRPASAYTQYTTAPTHDAYAARASHTPFSPAITSPSLPYPRRHFQAR</sequence>
<dbReference type="EMBL" id="BLBS01000057">
    <property type="protein sequence ID" value="GET93280.1"/>
    <property type="molecule type" value="Genomic_DNA"/>
</dbReference>
<proteinExistence type="predicted"/>
<feature type="compositionally biased region" description="Low complexity" evidence="1">
    <location>
        <begin position="880"/>
        <end position="889"/>
    </location>
</feature>
<feature type="region of interest" description="Disordered" evidence="1">
    <location>
        <begin position="969"/>
        <end position="990"/>
    </location>
</feature>
<feature type="region of interest" description="Disordered" evidence="1">
    <location>
        <begin position="369"/>
        <end position="411"/>
    </location>
</feature>
<protein>
    <submittedName>
        <fullName evidence="2">Streptococcal hemagglutinin-like protein</fullName>
    </submittedName>
</protein>
<evidence type="ECO:0000256" key="1">
    <source>
        <dbReference type="SAM" id="MobiDB-lite"/>
    </source>
</evidence>
<feature type="region of interest" description="Disordered" evidence="1">
    <location>
        <begin position="310"/>
        <end position="347"/>
    </location>
</feature>
<name>A0A640KU41_LEITA</name>
<keyword evidence="3" id="KW-1185">Reference proteome</keyword>
<reference evidence="2" key="1">
    <citation type="submission" date="2019-11" db="EMBL/GenBank/DDBJ databases">
        <title>Leishmania tarentolae CDS.</title>
        <authorList>
            <person name="Goto Y."/>
            <person name="Yamagishi J."/>
        </authorList>
    </citation>
    <scope>NUCLEOTIDE SEQUENCE [LARGE SCALE GENOMIC DNA]</scope>
    <source>
        <strain evidence="2">Parrot Tar II</strain>
    </source>
</reference>
<comment type="caution">
    <text evidence="2">The sequence shown here is derived from an EMBL/GenBank/DDBJ whole genome shotgun (WGS) entry which is preliminary data.</text>
</comment>
<organism evidence="2 3">
    <name type="scientific">Leishmania tarentolae</name>
    <name type="common">Sauroleishmania tarentolae</name>
    <dbReference type="NCBI Taxonomy" id="5689"/>
    <lineage>
        <taxon>Eukaryota</taxon>
        <taxon>Discoba</taxon>
        <taxon>Euglenozoa</taxon>
        <taxon>Kinetoplastea</taxon>
        <taxon>Metakinetoplastina</taxon>
        <taxon>Trypanosomatida</taxon>
        <taxon>Trypanosomatidae</taxon>
        <taxon>Leishmaniinae</taxon>
        <taxon>Leishmania</taxon>
        <taxon>lizard Leishmania</taxon>
    </lineage>
</organism>
<dbReference type="OrthoDB" id="267655at2759"/>
<feature type="compositionally biased region" description="Polar residues" evidence="1">
    <location>
        <begin position="393"/>
        <end position="407"/>
    </location>
</feature>
<feature type="compositionally biased region" description="Polar residues" evidence="1">
    <location>
        <begin position="684"/>
        <end position="695"/>
    </location>
</feature>
<evidence type="ECO:0000313" key="2">
    <source>
        <dbReference type="EMBL" id="GET93280.1"/>
    </source>
</evidence>
<feature type="compositionally biased region" description="Pro residues" evidence="1">
    <location>
        <begin position="730"/>
        <end position="741"/>
    </location>
</feature>
<dbReference type="VEuPathDB" id="TriTrypDB:LtaPh_3620900"/>
<feature type="compositionally biased region" description="Low complexity" evidence="1">
    <location>
        <begin position="310"/>
        <end position="322"/>
    </location>
</feature>
<feature type="compositionally biased region" description="Basic residues" evidence="1">
    <location>
        <begin position="751"/>
        <end position="766"/>
    </location>
</feature>
<feature type="region of interest" description="Disordered" evidence="1">
    <location>
        <begin position="1037"/>
        <end position="1117"/>
    </location>
</feature>
<feature type="region of interest" description="Disordered" evidence="1">
    <location>
        <begin position="1299"/>
        <end position="1360"/>
    </location>
</feature>